<dbReference type="Gene3D" id="3.40.50.150">
    <property type="entry name" value="Vaccinia Virus protein VP39"/>
    <property type="match status" value="1"/>
</dbReference>
<proteinExistence type="predicted"/>
<dbReference type="KEGG" id="eta:ETA_15090"/>
<evidence type="ECO:0000313" key="2">
    <source>
        <dbReference type="EMBL" id="CAO96555.1"/>
    </source>
</evidence>
<protein>
    <submittedName>
        <fullName evidence="2">Similar to Spermidine synthase</fullName>
    </submittedName>
</protein>
<dbReference type="RefSeq" id="WP_012441249.1">
    <property type="nucleotide sequence ID" value="NC_010694.1"/>
</dbReference>
<dbReference type="OrthoDB" id="9761985at2"/>
<dbReference type="HOGENOM" id="CLU_060070_2_1_6"/>
<evidence type="ECO:0000313" key="3">
    <source>
        <dbReference type="Proteomes" id="UP000001726"/>
    </source>
</evidence>
<dbReference type="STRING" id="465817.ETA_15090"/>
<dbReference type="SUPFAM" id="SSF53335">
    <property type="entry name" value="S-adenosyl-L-methionine-dependent methyltransferases"/>
    <property type="match status" value="1"/>
</dbReference>
<dbReference type="EMBL" id="CU468135">
    <property type="protein sequence ID" value="CAO96555.1"/>
    <property type="molecule type" value="Genomic_DNA"/>
</dbReference>
<dbReference type="PANTHER" id="PTHR43317">
    <property type="entry name" value="THERMOSPERMINE SYNTHASE ACAULIS5"/>
    <property type="match status" value="1"/>
</dbReference>
<keyword evidence="3" id="KW-1185">Reference proteome</keyword>
<name>B2VJ81_ERWT9</name>
<dbReference type="Proteomes" id="UP000001726">
    <property type="component" value="Chromosome"/>
</dbReference>
<organism evidence="2 3">
    <name type="scientific">Erwinia tasmaniensis (strain DSM 17950 / CFBP 7177 / CIP 109463 / NCPPB 4357 / Et1/99)</name>
    <dbReference type="NCBI Taxonomy" id="465817"/>
    <lineage>
        <taxon>Bacteria</taxon>
        <taxon>Pseudomonadati</taxon>
        <taxon>Pseudomonadota</taxon>
        <taxon>Gammaproteobacteria</taxon>
        <taxon>Enterobacterales</taxon>
        <taxon>Erwiniaceae</taxon>
        <taxon>Erwinia</taxon>
    </lineage>
</organism>
<dbReference type="GO" id="GO:0006596">
    <property type="term" value="P:polyamine biosynthetic process"/>
    <property type="evidence" value="ECO:0007669"/>
    <property type="project" value="UniProtKB-KW"/>
</dbReference>
<dbReference type="CDD" id="cd02440">
    <property type="entry name" value="AdoMet_MTases"/>
    <property type="match status" value="1"/>
</dbReference>
<sequence length="265" mass="29725">MSDVDFNSSPLFQLRGNLVASQQDEYGPVSVIDHRDFRSMSFDRVFEQSKMLKNQPSLPVHHYIRAMLMAVTLTEAQDILLLGLGGGSLLRALFARDTGISVDVVELSQAVMCVAQDYFYLPQSDNIRYVIDDAARFIADDRGQRNYHLIFSDLYNANALAPIQSTATFLRDCAARLRPGGWLVLNHPHLPSQDPTFSRALLDIFSSLFYTVAPSGNVVIFASRSPCPYPLHQLKRMMKECEADFASDFTPVAQKISRWPGAPIF</sequence>
<dbReference type="PANTHER" id="PTHR43317:SF1">
    <property type="entry name" value="THERMOSPERMINE SYNTHASE ACAULIS5"/>
    <property type="match status" value="1"/>
</dbReference>
<keyword evidence="1" id="KW-0620">Polyamine biosynthesis</keyword>
<dbReference type="InterPro" id="IPR029063">
    <property type="entry name" value="SAM-dependent_MTases_sf"/>
</dbReference>
<dbReference type="AlphaFoldDB" id="B2VJ81"/>
<accession>B2VJ81</accession>
<reference evidence="2 3" key="1">
    <citation type="journal article" date="2008" name="Environ. Microbiol.">
        <title>The genome of Erwinia tasmaniensis strain Et1/99, a non-pathogenic bacterium in the genus Erwinia.</title>
        <authorList>
            <person name="Kube M."/>
            <person name="Migdoll A.M."/>
            <person name="Mueller I."/>
            <person name="Kuhl H."/>
            <person name="Beck A."/>
            <person name="Reinhardt R."/>
            <person name="Geider K."/>
        </authorList>
    </citation>
    <scope>NUCLEOTIDE SEQUENCE [LARGE SCALE GENOMIC DNA]</scope>
    <source>
        <strain evidence="3">DSM 17950 / CFBP 7177 / CIP 109463 / NCPPB 4357 / Et1/99</strain>
    </source>
</reference>
<evidence type="ECO:0000256" key="1">
    <source>
        <dbReference type="ARBA" id="ARBA00023115"/>
    </source>
</evidence>
<dbReference type="eggNOG" id="COG0421">
    <property type="taxonomic scope" value="Bacteria"/>
</dbReference>
<gene>
    <name evidence="2" type="ordered locus">ETA_15090</name>
</gene>